<dbReference type="EMBL" id="JHEG04000001">
    <property type="protein sequence ID" value="KAF3885937.1"/>
    <property type="molecule type" value="Genomic_DNA"/>
</dbReference>
<dbReference type="RefSeq" id="WP_167844658.1">
    <property type="nucleotide sequence ID" value="NZ_JHEG04000001.1"/>
</dbReference>
<reference evidence="4" key="2">
    <citation type="submission" date="2019-11" db="EMBL/GenBank/DDBJ databases">
        <title>Improved Assembly of Tolypothrix boutellei genome.</title>
        <authorList>
            <person name="Sarangi A.N."/>
            <person name="Mukherjee M."/>
            <person name="Ghosh S."/>
            <person name="Singh D."/>
            <person name="Das A."/>
            <person name="Kant S."/>
            <person name="Prusty A."/>
            <person name="Tripathy S."/>
        </authorList>
    </citation>
    <scope>NUCLEOTIDE SEQUENCE</scope>
    <source>
        <strain evidence="4">VB521301</strain>
    </source>
</reference>
<gene>
    <name evidence="4" type="ORF">DA73_0400011005</name>
</gene>
<evidence type="ECO:0000313" key="5">
    <source>
        <dbReference type="Proteomes" id="UP000029738"/>
    </source>
</evidence>
<keyword evidence="1 2" id="KW-0472">Membrane</keyword>
<protein>
    <submittedName>
        <fullName evidence="4">OmpA family protein</fullName>
    </submittedName>
</protein>
<dbReference type="AlphaFoldDB" id="A0A8S9T1S6"/>
<evidence type="ECO:0000256" key="2">
    <source>
        <dbReference type="SAM" id="Phobius"/>
    </source>
</evidence>
<sequence>MTNELNELRTLLFGVEPQKLEKIYERLDNPEITAEDLSRLLPEATQRAEEKELSDALVPTVEQAIQASVQKDQDVLATAIFPIVGPATRKAAIAAVQEMIQSLDKTLESGFSPKSLKWRIEALVTGKTFAQIVLLRTLVYRVEQVFLIHKKNGLLLQHVVAPQVTIQDPDLVSAMLTAIQDFVKDSFNTKKEDTLYSLYYGELTIWIEEGPQAVLAGIIRGNTPHELRLVFQDAIEKIHHKLYRELIAFDGETEPFADSIPFLQACLTSQYKERSKKKFPYALAFLGTLGLSLGIYSFFAIRNQMRWNAFIEDLDSQPGIVIIKAETRAGKYFISGMRDSLAVEPNMVMKQFHFSSKEVITRWERYLSFEPKLIEKRAAKLLNSPSTVLFQVDDNGILNATGSAPFQWILETRKVWKNIPGVSQYNDQKLIEDELIQLEIYKKQIERKNLLFIEGTTELVSGEEKKIQELVSDIKKVSSIAQYLGKKLSIQITGYTDSTGSEQRNIVLRQSRASTILYSLAARGINTSYFNAMGAGDREPPNMELREKGGKYSRKVSFRIFLSGTVR</sequence>
<reference evidence="4" key="1">
    <citation type="journal article" date="2015" name="Genome Announc.">
        <title>Draft Genome Sequence of Tolypothrix boutellei Strain VB521301.</title>
        <authorList>
            <person name="Chandrababunaidu M.M."/>
            <person name="Singh D."/>
            <person name="Sen D."/>
            <person name="Bhan S."/>
            <person name="Das S."/>
            <person name="Gupta A."/>
            <person name="Adhikary S.P."/>
            <person name="Tripathy S."/>
        </authorList>
    </citation>
    <scope>NUCLEOTIDE SEQUENCE</scope>
    <source>
        <strain evidence="4">VB521301</strain>
    </source>
</reference>
<dbReference type="InterPro" id="IPR036737">
    <property type="entry name" value="OmpA-like_sf"/>
</dbReference>
<dbReference type="GO" id="GO:0016020">
    <property type="term" value="C:membrane"/>
    <property type="evidence" value="ECO:0007669"/>
    <property type="project" value="UniProtKB-UniRule"/>
</dbReference>
<accession>A0A8S9T1S6</accession>
<dbReference type="SUPFAM" id="SSF103088">
    <property type="entry name" value="OmpA-like"/>
    <property type="match status" value="1"/>
</dbReference>
<keyword evidence="2" id="KW-1133">Transmembrane helix</keyword>
<name>A0A8S9T1S6_9CYAN</name>
<dbReference type="InterPro" id="IPR006665">
    <property type="entry name" value="OmpA-like"/>
</dbReference>
<comment type="caution">
    <text evidence="4">The sequence shown here is derived from an EMBL/GenBank/DDBJ whole genome shotgun (WGS) entry which is preliminary data.</text>
</comment>
<evidence type="ECO:0000313" key="4">
    <source>
        <dbReference type="EMBL" id="KAF3885937.1"/>
    </source>
</evidence>
<keyword evidence="2" id="KW-0812">Transmembrane</keyword>
<keyword evidence="5" id="KW-1185">Reference proteome</keyword>
<feature type="domain" description="OmpA-like" evidence="3">
    <location>
        <begin position="441"/>
        <end position="564"/>
    </location>
</feature>
<feature type="transmembrane region" description="Helical" evidence="2">
    <location>
        <begin position="279"/>
        <end position="301"/>
    </location>
</feature>
<dbReference type="PROSITE" id="PS51123">
    <property type="entry name" value="OMPA_2"/>
    <property type="match status" value="1"/>
</dbReference>
<proteinExistence type="predicted"/>
<evidence type="ECO:0000259" key="3">
    <source>
        <dbReference type="PROSITE" id="PS51123"/>
    </source>
</evidence>
<dbReference type="Pfam" id="PF00691">
    <property type="entry name" value="OmpA"/>
    <property type="match status" value="1"/>
</dbReference>
<dbReference type="Gene3D" id="3.30.1330.60">
    <property type="entry name" value="OmpA-like domain"/>
    <property type="match status" value="1"/>
</dbReference>
<evidence type="ECO:0000256" key="1">
    <source>
        <dbReference type="PROSITE-ProRule" id="PRU00473"/>
    </source>
</evidence>
<organism evidence="4 5">
    <name type="scientific">Tolypothrix bouteillei VB521301</name>
    <dbReference type="NCBI Taxonomy" id="1479485"/>
    <lineage>
        <taxon>Bacteria</taxon>
        <taxon>Bacillati</taxon>
        <taxon>Cyanobacteriota</taxon>
        <taxon>Cyanophyceae</taxon>
        <taxon>Nostocales</taxon>
        <taxon>Tolypothrichaceae</taxon>
        <taxon>Tolypothrix</taxon>
    </lineage>
</organism>
<dbReference type="Proteomes" id="UP000029738">
    <property type="component" value="Unassembled WGS sequence"/>
</dbReference>